<name>A0A8S5TYF9_9CAUD</name>
<reference evidence="1" key="1">
    <citation type="journal article" date="2021" name="Proc. Natl. Acad. Sci. U.S.A.">
        <title>A Catalog of Tens of Thousands of Viruses from Human Metagenomes Reveals Hidden Associations with Chronic Diseases.</title>
        <authorList>
            <person name="Tisza M.J."/>
            <person name="Buck C.B."/>
        </authorList>
    </citation>
    <scope>NUCLEOTIDE SEQUENCE</scope>
    <source>
        <strain evidence="1">CtDsE1</strain>
    </source>
</reference>
<dbReference type="InterPro" id="IPR016024">
    <property type="entry name" value="ARM-type_fold"/>
</dbReference>
<dbReference type="InterPro" id="IPR011989">
    <property type="entry name" value="ARM-like"/>
</dbReference>
<dbReference type="SUPFAM" id="SSF48371">
    <property type="entry name" value="ARM repeat"/>
    <property type="match status" value="1"/>
</dbReference>
<evidence type="ECO:0000313" key="1">
    <source>
        <dbReference type="EMBL" id="DAF87241.1"/>
    </source>
</evidence>
<sequence>MATQVGTAYVQIIPSAKGIKGKIQDELGGDAESAGKSVGGTLGSTIKGALAAAGIGAAFSKAIGEGAALEQSIGGIETLFKDSSDKMLKYASQAYKTAGVSANTYMENVTSFSASLLQSVGGNTAKAADAANMAMIDMSDNANKMGTNIQDIQNAYQGFSKQNYTMLDNLKLGYGGTQKEMQRLLKDAQKITGQKYDISNLNDVYSAIHAIQGKLDITGTTAKEAASTLSGSFESMKAAFSDFLGRLTLGQDITPSLQALVQTASTYLFGNLIPAVGNIVKALPGAMMTFLAAGIPTLISSGSQLIGGLITGLQAGGPKLLASISGSLDQAIAWIRNSLPTMLTTGQQMLSTLATGFLQNVPTLITSLGTIIQQLLQALLTAAPQLMTAASQLISQIATAFQQNAPQILQSLVSVLGQLASTIVQNAPQILAAALNLAVAIASGILKGIGAVLHAIGSLLMSLGSKILAYAPSLLSDGGRLIASLANGIRNAASSVWAAAKGVAEKLLKPIETVKDKIKGIIEKIKDFFNFKVSMPKIPVPHFGISPSGWRVKDLLSGTIPHLSVKWYAKGGVFDGPSVIGVGEAGPEAVVPLTALWQNFTAMADSVVNGVGTMLAASSGGGAGTIHITLNLWPNGPKAGEWIVNTYDEYKRKKGTWN</sequence>
<dbReference type="EMBL" id="BK015961">
    <property type="protein sequence ID" value="DAF87241.1"/>
    <property type="molecule type" value="Genomic_DNA"/>
</dbReference>
<accession>A0A8S5TYF9</accession>
<proteinExistence type="predicted"/>
<dbReference type="Gene3D" id="1.25.10.10">
    <property type="entry name" value="Leucine-rich Repeat Variant"/>
    <property type="match status" value="1"/>
</dbReference>
<protein>
    <submittedName>
        <fullName evidence="1">Tail tape measure protein</fullName>
    </submittedName>
</protein>
<organism evidence="1">
    <name type="scientific">Siphoviridae sp. ctDsE1</name>
    <dbReference type="NCBI Taxonomy" id="2825390"/>
    <lineage>
        <taxon>Viruses</taxon>
        <taxon>Duplodnaviria</taxon>
        <taxon>Heunggongvirae</taxon>
        <taxon>Uroviricota</taxon>
        <taxon>Caudoviricetes</taxon>
    </lineage>
</organism>